<accession>A0A1J1J7R4</accession>
<reference evidence="1 2" key="1">
    <citation type="submission" date="2015-04" db="EMBL/GenBank/DDBJ databases">
        <authorList>
            <person name="Syromyatnikov M.Y."/>
            <person name="Popov V.N."/>
        </authorList>
    </citation>
    <scope>NUCLEOTIDE SEQUENCE [LARGE SCALE GENOMIC DNA]</scope>
</reference>
<evidence type="ECO:0000313" key="1">
    <source>
        <dbReference type="EMBL" id="CRL07812.1"/>
    </source>
</evidence>
<sequence>MPPDRKKKLNDKNMGVVIRSGINFEAFLIEPLIISSSFLPRRHNVTTRAEMKRNLCKLQYCEIFVRFYFLTVTFKAKQKNE</sequence>
<organism evidence="1 2">
    <name type="scientific">Clunio marinus</name>
    <dbReference type="NCBI Taxonomy" id="568069"/>
    <lineage>
        <taxon>Eukaryota</taxon>
        <taxon>Metazoa</taxon>
        <taxon>Ecdysozoa</taxon>
        <taxon>Arthropoda</taxon>
        <taxon>Hexapoda</taxon>
        <taxon>Insecta</taxon>
        <taxon>Pterygota</taxon>
        <taxon>Neoptera</taxon>
        <taxon>Endopterygota</taxon>
        <taxon>Diptera</taxon>
        <taxon>Nematocera</taxon>
        <taxon>Chironomoidea</taxon>
        <taxon>Chironomidae</taxon>
        <taxon>Clunio</taxon>
    </lineage>
</organism>
<gene>
    <name evidence="1" type="ORF">CLUMA_CG020766</name>
</gene>
<name>A0A1J1J7R4_9DIPT</name>
<protein>
    <submittedName>
        <fullName evidence="1">CLUMA_CG020766, isoform A</fullName>
    </submittedName>
</protein>
<dbReference type="AlphaFoldDB" id="A0A1J1J7R4"/>
<keyword evidence="2" id="KW-1185">Reference proteome</keyword>
<dbReference type="EMBL" id="CVRI01000073">
    <property type="protein sequence ID" value="CRL07812.1"/>
    <property type="molecule type" value="Genomic_DNA"/>
</dbReference>
<evidence type="ECO:0000313" key="2">
    <source>
        <dbReference type="Proteomes" id="UP000183832"/>
    </source>
</evidence>
<proteinExistence type="predicted"/>
<dbReference type="Proteomes" id="UP000183832">
    <property type="component" value="Unassembled WGS sequence"/>
</dbReference>